<comment type="caution">
    <text evidence="3">The sequence shown here is derived from an EMBL/GenBank/DDBJ whole genome shotgun (WGS) entry which is preliminary data.</text>
</comment>
<dbReference type="EMBL" id="REFR01000011">
    <property type="protein sequence ID" value="RMB07966.1"/>
    <property type="molecule type" value="Genomic_DNA"/>
</dbReference>
<dbReference type="AlphaFoldDB" id="A0A3M0CM03"/>
<dbReference type="RefSeq" id="WP_121938729.1">
    <property type="nucleotide sequence ID" value="NZ_REFR01000011.1"/>
</dbReference>
<sequence length="137" mass="15115">MTSLGTGAARPAKRGRDRKPRSRDETLVTRALLRAAEQLTIADGDLVDILGVSATSLWRLKRGDTVLKETSKEYEIALHVIRLFRGLGAIYGNNTADMARWMHAGNSALDDKPVEILKSLKGLFSVIGYVDAHREKL</sequence>
<accession>A0A3M0CM03</accession>
<keyword evidence="4" id="KW-1185">Reference proteome</keyword>
<dbReference type="Proteomes" id="UP000271227">
    <property type="component" value="Unassembled WGS sequence"/>
</dbReference>
<organism evidence="3 4">
    <name type="scientific">Eilatimonas milleporae</name>
    <dbReference type="NCBI Taxonomy" id="911205"/>
    <lineage>
        <taxon>Bacteria</taxon>
        <taxon>Pseudomonadati</taxon>
        <taxon>Pseudomonadota</taxon>
        <taxon>Alphaproteobacteria</taxon>
        <taxon>Kordiimonadales</taxon>
        <taxon>Kordiimonadaceae</taxon>
        <taxon>Eilatimonas</taxon>
    </lineage>
</organism>
<dbReference type="InParanoid" id="A0A3M0CM03"/>
<evidence type="ECO:0000256" key="1">
    <source>
        <dbReference type="SAM" id="MobiDB-lite"/>
    </source>
</evidence>
<reference evidence="3 4" key="1">
    <citation type="submission" date="2018-10" db="EMBL/GenBank/DDBJ databases">
        <title>Genomic Encyclopedia of Archaeal and Bacterial Type Strains, Phase II (KMG-II): from individual species to whole genera.</title>
        <authorList>
            <person name="Goeker M."/>
        </authorList>
    </citation>
    <scope>NUCLEOTIDE SEQUENCE [LARGE SCALE GENOMIC DNA]</scope>
    <source>
        <strain evidence="3 4">DSM 25217</strain>
    </source>
</reference>
<feature type="region of interest" description="Disordered" evidence="1">
    <location>
        <begin position="1"/>
        <end position="24"/>
    </location>
</feature>
<feature type="compositionally biased region" description="Basic residues" evidence="1">
    <location>
        <begin position="11"/>
        <end position="21"/>
    </location>
</feature>
<gene>
    <name evidence="3" type="ORF">BXY39_2060</name>
</gene>
<protein>
    <submittedName>
        <fullName evidence="3">Uncharacterized protein DUF2384</fullName>
    </submittedName>
</protein>
<feature type="domain" description="Antitoxin Xre/MbcA/ParS-like toxin-binding" evidence="2">
    <location>
        <begin position="89"/>
        <end position="135"/>
    </location>
</feature>
<dbReference type="InterPro" id="IPR024467">
    <property type="entry name" value="Xre/MbcA/ParS-like_toxin-bd"/>
</dbReference>
<evidence type="ECO:0000259" key="2">
    <source>
        <dbReference type="Pfam" id="PF09722"/>
    </source>
</evidence>
<proteinExistence type="predicted"/>
<evidence type="ECO:0000313" key="4">
    <source>
        <dbReference type="Proteomes" id="UP000271227"/>
    </source>
</evidence>
<dbReference type="Pfam" id="PF09722">
    <property type="entry name" value="Xre_MbcA_ParS_C"/>
    <property type="match status" value="1"/>
</dbReference>
<evidence type="ECO:0000313" key="3">
    <source>
        <dbReference type="EMBL" id="RMB07966.1"/>
    </source>
</evidence>
<name>A0A3M0CM03_9PROT</name>
<dbReference type="OrthoDB" id="8481084at2"/>